<feature type="signal peptide" evidence="2">
    <location>
        <begin position="1"/>
        <end position="21"/>
    </location>
</feature>
<keyword evidence="2" id="KW-0732">Signal</keyword>
<proteinExistence type="predicted"/>
<protein>
    <recommendedName>
        <fullName evidence="5">EfeO-type cupredoxin-like domain-containing protein</fullName>
    </recommendedName>
</protein>
<feature type="chain" id="PRO_5046116273" description="EfeO-type cupredoxin-like domain-containing protein" evidence="2">
    <location>
        <begin position="22"/>
        <end position="136"/>
    </location>
</feature>
<keyword evidence="4" id="KW-1185">Reference proteome</keyword>
<evidence type="ECO:0000256" key="1">
    <source>
        <dbReference type="SAM" id="MobiDB-lite"/>
    </source>
</evidence>
<evidence type="ECO:0000313" key="3">
    <source>
        <dbReference type="EMBL" id="MDN4614724.1"/>
    </source>
</evidence>
<gene>
    <name evidence="3" type="ORF">P5G50_09685</name>
</gene>
<dbReference type="PROSITE" id="PS51257">
    <property type="entry name" value="PROKAR_LIPOPROTEIN"/>
    <property type="match status" value="1"/>
</dbReference>
<sequence>MRIVPLLVIGAVTAGLLGGCAAPSAPSGGSSATGVPTASPSNPPHSHGASAPQLDISLVGGAVYPQGERLTVARGQELTVGILADNPGELHVHSKPEQHIAFEAGSTIHVVTFSVPGVVEIEDHASDTVIAQVEVK</sequence>
<dbReference type="Proteomes" id="UP001174208">
    <property type="component" value="Unassembled WGS sequence"/>
</dbReference>
<feature type="region of interest" description="Disordered" evidence="1">
    <location>
        <begin position="23"/>
        <end position="52"/>
    </location>
</feature>
<evidence type="ECO:0000313" key="4">
    <source>
        <dbReference type="Proteomes" id="UP001174208"/>
    </source>
</evidence>
<reference evidence="3" key="1">
    <citation type="submission" date="2023-06" db="EMBL/GenBank/DDBJ databases">
        <title>MT1 and MT2 Draft Genomes of Novel Species.</title>
        <authorList>
            <person name="Venkateswaran K."/>
        </authorList>
    </citation>
    <scope>NUCLEOTIDE SEQUENCE</scope>
    <source>
        <strain evidence="3">F6_8S_P_1B</strain>
    </source>
</reference>
<accession>A0ABT8KB86</accession>
<organism evidence="3 4">
    <name type="scientific">Leifsonia williamsii</name>
    <dbReference type="NCBI Taxonomy" id="3035919"/>
    <lineage>
        <taxon>Bacteria</taxon>
        <taxon>Bacillati</taxon>
        <taxon>Actinomycetota</taxon>
        <taxon>Actinomycetes</taxon>
        <taxon>Micrococcales</taxon>
        <taxon>Microbacteriaceae</taxon>
        <taxon>Leifsonia</taxon>
    </lineage>
</organism>
<evidence type="ECO:0000256" key="2">
    <source>
        <dbReference type="SAM" id="SignalP"/>
    </source>
</evidence>
<evidence type="ECO:0008006" key="5">
    <source>
        <dbReference type="Google" id="ProtNLM"/>
    </source>
</evidence>
<comment type="caution">
    <text evidence="3">The sequence shown here is derived from an EMBL/GenBank/DDBJ whole genome shotgun (WGS) entry which is preliminary data.</text>
</comment>
<name>A0ABT8KB86_9MICO</name>
<dbReference type="RefSeq" id="WP_301210660.1">
    <property type="nucleotide sequence ID" value="NZ_JAROCF010000001.1"/>
</dbReference>
<dbReference type="EMBL" id="JAROCF010000001">
    <property type="protein sequence ID" value="MDN4614724.1"/>
    <property type="molecule type" value="Genomic_DNA"/>
</dbReference>
<feature type="compositionally biased region" description="Low complexity" evidence="1">
    <location>
        <begin position="23"/>
        <end position="39"/>
    </location>
</feature>